<dbReference type="GO" id="GO:0016592">
    <property type="term" value="C:mediator complex"/>
    <property type="evidence" value="ECO:0007669"/>
    <property type="project" value="UniProtKB-UniRule"/>
</dbReference>
<dbReference type="GO" id="GO:0003712">
    <property type="term" value="F:transcription coregulator activity"/>
    <property type="evidence" value="ECO:0007669"/>
    <property type="project" value="UniProtKB-UniRule"/>
</dbReference>
<dbReference type="Pfam" id="PF26204">
    <property type="entry name" value="Med14_fung"/>
    <property type="match status" value="1"/>
</dbReference>
<feature type="region of interest" description="Disordered" evidence="10">
    <location>
        <begin position="1"/>
        <end position="80"/>
    </location>
</feature>
<dbReference type="EMBL" id="JASWJB010000304">
    <property type="protein sequence ID" value="KAK2591864.1"/>
    <property type="molecule type" value="Genomic_DNA"/>
</dbReference>
<sequence length="1097" mass="122279">MEPSGQNGTRTDHDRDFGRSDVNGAIVTDPRHAGLAKEKATAAVTPADNEPNALTGKDESRRHEAGNDEAPEQNRNRMNDLPDSIEHVTQGFVDLSLLFTRMAQVTHNALHDKVAELAKMPLPATAMNGTSSYSSTGPDDTSADNLRKKGNLLHFAQEWHGKWLKALVIAEWSRQSQDVSKLIDLKFHIDQQRILYDAALDNIVNVKRDLIFARMPSPDLKTALQVLSTGSAPWIPDHHYIEPPALTAEEQLTWMNTLDTLLSIRLNLDDFDKIPPQFRNYKIGSGRVTFKVKGEFEVDLTIADEDFEKQFWFIDFRYAFTPVAALSLPESLRSYLEGCVNDVLKREGLEGCYKFLHEFVLTSKINELKRQALQLGRTSWTGTLNVEPLNRALAIQYWTSRSVITGSKSWILIGVNSNRKPNSKQDATTSSQLVTKWYRDGKEVKEVDLEFNVDELSAGSLLTNVIARHVEHILGSIHEKLLTAARFRNREAGMVLQISKTDPAFSVLTTQVGYNEKISLLVEPMTGMFAVKPQSKITIQPEHHLNNGKNPSEDGVTCLEHVRCAILEDEIQCRGTLMGWYVRKPAMKVEDLKSVTKKRDCTRAIWLQKDGWGPSWFVVMVLGSSGDELYLLESNRNETSKPLPFLAKRLPLSNGYPELANSFWDNLAFLTTGMITQLVDQRELHRLKIKSKLTNQIVSSALQNVQMPSIDIALSALFPAMVFNKDKAGPETSSSENNGNYDNREVLSLIQRASGVMAGPKKAWADDTVNISFRGIEALSVIDGPTNEGSQENELLCTCEAIIKVRNPSKFASLTGLADRDVSYNPLRGQFSLRIQRAVGRPILDALMSRIKAIDRFVNFLEAMDSAKGTIRAISATLRQITFDYGSTGASQGQEQQGEEGQNQEPPKRWRVILDLSGYDIDIEIETGNPHLRLVDLMRQLVNSDGGIGALMSWLPASLHALEAIGKMETQWEPLLAAGHGRFELSMKTIAWMTIDYKIKATGSKKVKPKIKTVSLQIKMQSRRGQSWWHVWRSDADSNTNDTLSKALQPIWDGKGEDWLGLSTGAAGRPQGGVMALLLAVDEAIRKSVTDGLTLPG</sequence>
<name>A0AAJ0CF65_9HYPO</name>
<evidence type="ECO:0000256" key="7">
    <source>
        <dbReference type="ARBA" id="ARBA00023242"/>
    </source>
</evidence>
<evidence type="ECO:0000256" key="10">
    <source>
        <dbReference type="SAM" id="MobiDB-lite"/>
    </source>
</evidence>
<keyword evidence="4 9" id="KW-0805">Transcription regulation</keyword>
<feature type="compositionally biased region" description="Basic and acidic residues" evidence="10">
    <location>
        <begin position="29"/>
        <end position="40"/>
    </location>
</feature>
<feature type="domain" description="Mediator complex subunit MED14 N-terminal" evidence="11">
    <location>
        <begin position="92"/>
        <end position="304"/>
    </location>
</feature>
<evidence type="ECO:0000256" key="3">
    <source>
        <dbReference type="ARBA" id="ARBA00019619"/>
    </source>
</evidence>
<dbReference type="InterPro" id="IPR055122">
    <property type="entry name" value="Med14_N"/>
</dbReference>
<keyword evidence="7 9" id="KW-0539">Nucleus</keyword>
<evidence type="ECO:0000313" key="12">
    <source>
        <dbReference type="EMBL" id="KAK2591864.1"/>
    </source>
</evidence>
<dbReference type="GO" id="GO:0070847">
    <property type="term" value="C:core mediator complex"/>
    <property type="evidence" value="ECO:0007669"/>
    <property type="project" value="TreeGrafter"/>
</dbReference>
<comment type="similarity">
    <text evidence="2 9">Belongs to the Mediator complex subunit 14 family.</text>
</comment>
<keyword evidence="5 9" id="KW-0010">Activator</keyword>
<reference evidence="12" key="1">
    <citation type="submission" date="2023-06" db="EMBL/GenBank/DDBJ databases">
        <title>Conoideocrella luteorostrata (Hypocreales: Clavicipitaceae), a potential biocontrol fungus for elongate hemlock scale in United States Christmas tree production areas.</title>
        <authorList>
            <person name="Barrett H."/>
            <person name="Lovett B."/>
            <person name="Macias A.M."/>
            <person name="Stajich J.E."/>
            <person name="Kasson M.T."/>
        </authorList>
    </citation>
    <scope>NUCLEOTIDE SEQUENCE</scope>
    <source>
        <strain evidence="12">ARSEF 14590</strain>
    </source>
</reference>
<dbReference type="InterPro" id="IPR013947">
    <property type="entry name" value="Mediator_Med14"/>
</dbReference>
<protein>
    <recommendedName>
        <fullName evidence="3 9">Mediator of RNA polymerase II transcription subunit 14</fullName>
    </recommendedName>
    <alternativeName>
        <fullName evidence="8 9">Mediator complex subunit 14</fullName>
    </alternativeName>
</protein>
<dbReference type="GO" id="GO:0006357">
    <property type="term" value="P:regulation of transcription by RNA polymerase II"/>
    <property type="evidence" value="ECO:0007669"/>
    <property type="project" value="InterPro"/>
</dbReference>
<evidence type="ECO:0000259" key="11">
    <source>
        <dbReference type="Pfam" id="PF08638"/>
    </source>
</evidence>
<evidence type="ECO:0000256" key="1">
    <source>
        <dbReference type="ARBA" id="ARBA00004123"/>
    </source>
</evidence>
<comment type="function">
    <text evidence="9">Component of the Mediator complex, a coactivator involved in the regulated transcription of nearly all RNA polymerase II-dependent genes. Mediator functions as a bridge to convey information from gene-specific regulatory proteins to the basal RNA polymerase II transcription machinery. Mediator is recruited to promoters by direct interactions with regulatory proteins and serves as a scaffold for the assembly of a functional preinitiation complex with RNA polymerase II and the general transcription factors.</text>
</comment>
<dbReference type="AlphaFoldDB" id="A0AAJ0CF65"/>
<dbReference type="Pfam" id="PF08638">
    <property type="entry name" value="Med14"/>
    <property type="match status" value="1"/>
</dbReference>
<keyword evidence="6 9" id="KW-0804">Transcription</keyword>
<evidence type="ECO:0000256" key="2">
    <source>
        <dbReference type="ARBA" id="ARBA00007813"/>
    </source>
</evidence>
<feature type="compositionally biased region" description="Basic and acidic residues" evidence="10">
    <location>
        <begin position="10"/>
        <end position="19"/>
    </location>
</feature>
<evidence type="ECO:0000256" key="4">
    <source>
        <dbReference type="ARBA" id="ARBA00023015"/>
    </source>
</evidence>
<feature type="region of interest" description="Disordered" evidence="10">
    <location>
        <begin position="887"/>
        <end position="907"/>
    </location>
</feature>
<keyword evidence="13" id="KW-1185">Reference proteome</keyword>
<comment type="subcellular location">
    <subcellularLocation>
        <location evidence="1 9">Nucleus</location>
    </subcellularLocation>
</comment>
<organism evidence="12 13">
    <name type="scientific">Conoideocrella luteorostrata</name>
    <dbReference type="NCBI Taxonomy" id="1105319"/>
    <lineage>
        <taxon>Eukaryota</taxon>
        <taxon>Fungi</taxon>
        <taxon>Dikarya</taxon>
        <taxon>Ascomycota</taxon>
        <taxon>Pezizomycotina</taxon>
        <taxon>Sordariomycetes</taxon>
        <taxon>Hypocreomycetidae</taxon>
        <taxon>Hypocreales</taxon>
        <taxon>Clavicipitaceae</taxon>
        <taxon>Conoideocrella</taxon>
    </lineage>
</organism>
<proteinExistence type="inferred from homology"/>
<evidence type="ECO:0000256" key="5">
    <source>
        <dbReference type="ARBA" id="ARBA00023159"/>
    </source>
</evidence>
<accession>A0AAJ0CF65</accession>
<evidence type="ECO:0000256" key="9">
    <source>
        <dbReference type="RuleBase" id="RU365082"/>
    </source>
</evidence>
<comment type="subunit">
    <text evidence="9">Component of the Mediator complex.</text>
</comment>
<comment type="caution">
    <text evidence="12">The sequence shown here is derived from an EMBL/GenBank/DDBJ whole genome shotgun (WGS) entry which is preliminary data.</text>
</comment>
<gene>
    <name evidence="12" type="primary">RGR1</name>
    <name evidence="12" type="ORF">QQS21_010443</name>
</gene>
<feature type="compositionally biased region" description="Low complexity" evidence="10">
    <location>
        <begin position="892"/>
        <end position="905"/>
    </location>
</feature>
<dbReference type="PANTHER" id="PTHR12809">
    <property type="entry name" value="MEDIATOR COMPLEX SUBUNIT"/>
    <property type="match status" value="1"/>
</dbReference>
<feature type="compositionally biased region" description="Basic and acidic residues" evidence="10">
    <location>
        <begin position="56"/>
        <end position="80"/>
    </location>
</feature>
<evidence type="ECO:0000256" key="8">
    <source>
        <dbReference type="ARBA" id="ARBA00032007"/>
    </source>
</evidence>
<evidence type="ECO:0000313" key="13">
    <source>
        <dbReference type="Proteomes" id="UP001251528"/>
    </source>
</evidence>
<dbReference type="Proteomes" id="UP001251528">
    <property type="component" value="Unassembled WGS sequence"/>
</dbReference>
<evidence type="ECO:0000256" key="6">
    <source>
        <dbReference type="ARBA" id="ARBA00023163"/>
    </source>
</evidence>
<dbReference type="PANTHER" id="PTHR12809:SF2">
    <property type="entry name" value="MEDIATOR OF RNA POLYMERASE II TRANSCRIPTION SUBUNIT 14"/>
    <property type="match status" value="1"/>
</dbReference>